<feature type="domain" description="ABC transporter" evidence="11">
    <location>
        <begin position="317"/>
        <end position="560"/>
    </location>
</feature>
<evidence type="ECO:0000256" key="1">
    <source>
        <dbReference type="ARBA" id="ARBA00004202"/>
    </source>
</evidence>
<protein>
    <submittedName>
        <fullName evidence="12">Sugar ABC transporter ATP-binding protein</fullName>
    </submittedName>
</protein>
<dbReference type="Gene3D" id="3.40.50.300">
    <property type="entry name" value="P-loop containing nucleotide triphosphate hydrolases"/>
    <property type="match status" value="2"/>
</dbReference>
<dbReference type="SUPFAM" id="SSF52540">
    <property type="entry name" value="P-loop containing nucleoside triphosphate hydrolases"/>
    <property type="match status" value="2"/>
</dbReference>
<sequence>MTDGVTAGGQPPAEPQAGPSSAPAAPTTASTAPAASTAAPADPAVPAGTELPVAGAGDRPAPDSGLARLVLTGISKRYGAVRAIRNADMTVKAGQVHALVGENGAGKSTLIKIVSGAETADTGTIEFEGAPVTISSTVDAMALGIATVYQEPQLFAELTVSENIFMGREIRTAGRVDWAAQNAKVVELLELLRLPARYATAVVGTLSIAQQQQVSIAKALAGNAKILILDEPSAILTDAEIDVLFDVVRRLTASGVSVVYISHRLDELFRIAQEVTVMRDGQTIGTYPIADLTVRQIAELMVGGILSEHHSERSVPSGEPALVLSDLGLAGRFHSVDVSVRPGEIVGLYGLVGSGVSEIAATIYGIDRATEGEIRLDGKRISPRSPRDAQRLGIALLPANRKLQGMFGFQSIAFNISAGHLPLLSRFGTWMDRSREKSVARDMIARLAVRTPHERQAISAMSGGNAQKVVLARQLVERPKVLVLAEPTQGVDVGAKEEIHRIIAELAQGGTAVLVVTSDLPEALRISDRIQVVRGGTTTVEFGPDATQVDVLAAAAGDVAASDGGAS</sequence>
<evidence type="ECO:0000256" key="9">
    <source>
        <dbReference type="ARBA" id="ARBA00023136"/>
    </source>
</evidence>
<keyword evidence="2" id="KW-0813">Transport</keyword>
<comment type="caution">
    <text evidence="12">The sequence shown here is derived from an EMBL/GenBank/DDBJ whole genome shotgun (WGS) entry which is preliminary data.</text>
</comment>
<keyword evidence="5" id="KW-0677">Repeat</keyword>
<name>A0A917ST84_9ACTN</name>
<organism evidence="12 13">
    <name type="scientific">Nakamurella endophytica</name>
    <dbReference type="NCBI Taxonomy" id="1748367"/>
    <lineage>
        <taxon>Bacteria</taxon>
        <taxon>Bacillati</taxon>
        <taxon>Actinomycetota</taxon>
        <taxon>Actinomycetes</taxon>
        <taxon>Nakamurellales</taxon>
        <taxon>Nakamurellaceae</taxon>
        <taxon>Nakamurella</taxon>
    </lineage>
</organism>
<evidence type="ECO:0000259" key="11">
    <source>
        <dbReference type="PROSITE" id="PS50893"/>
    </source>
</evidence>
<dbReference type="Proteomes" id="UP000655208">
    <property type="component" value="Unassembled WGS sequence"/>
</dbReference>
<keyword evidence="3" id="KW-1003">Cell membrane</keyword>
<dbReference type="SMART" id="SM00382">
    <property type="entry name" value="AAA"/>
    <property type="match status" value="2"/>
</dbReference>
<keyword evidence="4" id="KW-0762">Sugar transport</keyword>
<evidence type="ECO:0000256" key="4">
    <source>
        <dbReference type="ARBA" id="ARBA00022597"/>
    </source>
</evidence>
<dbReference type="GO" id="GO:0005886">
    <property type="term" value="C:plasma membrane"/>
    <property type="evidence" value="ECO:0007669"/>
    <property type="project" value="UniProtKB-SubCell"/>
</dbReference>
<dbReference type="EMBL" id="BMNA01000002">
    <property type="protein sequence ID" value="GGL95027.1"/>
    <property type="molecule type" value="Genomic_DNA"/>
</dbReference>
<accession>A0A917ST84</accession>
<dbReference type="AlphaFoldDB" id="A0A917ST84"/>
<dbReference type="PROSITE" id="PS50893">
    <property type="entry name" value="ABC_TRANSPORTER_2"/>
    <property type="match status" value="2"/>
</dbReference>
<dbReference type="InterPro" id="IPR003439">
    <property type="entry name" value="ABC_transporter-like_ATP-bd"/>
</dbReference>
<evidence type="ECO:0000256" key="3">
    <source>
        <dbReference type="ARBA" id="ARBA00022475"/>
    </source>
</evidence>
<evidence type="ECO:0000313" key="12">
    <source>
        <dbReference type="EMBL" id="GGL95027.1"/>
    </source>
</evidence>
<feature type="region of interest" description="Disordered" evidence="10">
    <location>
        <begin position="1"/>
        <end position="64"/>
    </location>
</feature>
<dbReference type="InterPro" id="IPR003593">
    <property type="entry name" value="AAA+_ATPase"/>
</dbReference>
<dbReference type="GO" id="GO:0016887">
    <property type="term" value="F:ATP hydrolysis activity"/>
    <property type="evidence" value="ECO:0007669"/>
    <property type="project" value="InterPro"/>
</dbReference>
<evidence type="ECO:0000256" key="5">
    <source>
        <dbReference type="ARBA" id="ARBA00022737"/>
    </source>
</evidence>
<evidence type="ECO:0000313" key="13">
    <source>
        <dbReference type="Proteomes" id="UP000655208"/>
    </source>
</evidence>
<dbReference type="InterPro" id="IPR027417">
    <property type="entry name" value="P-loop_NTPase"/>
</dbReference>
<evidence type="ECO:0000256" key="7">
    <source>
        <dbReference type="ARBA" id="ARBA00022840"/>
    </source>
</evidence>
<evidence type="ECO:0000256" key="2">
    <source>
        <dbReference type="ARBA" id="ARBA00022448"/>
    </source>
</evidence>
<dbReference type="FunFam" id="3.40.50.300:FF:000127">
    <property type="entry name" value="Ribose import ATP-binding protein RbsA"/>
    <property type="match status" value="1"/>
</dbReference>
<comment type="subcellular location">
    <subcellularLocation>
        <location evidence="1">Cell membrane</location>
        <topology evidence="1">Peripheral membrane protein</topology>
    </subcellularLocation>
</comment>
<dbReference type="GO" id="GO:0005524">
    <property type="term" value="F:ATP binding"/>
    <property type="evidence" value="ECO:0007669"/>
    <property type="project" value="UniProtKB-KW"/>
</dbReference>
<dbReference type="PANTHER" id="PTHR43790:SF3">
    <property type="entry name" value="D-ALLOSE IMPORT ATP-BINDING PROTEIN ALSA-RELATED"/>
    <property type="match status" value="1"/>
</dbReference>
<gene>
    <name evidence="12" type="ORF">GCM10011594_13500</name>
</gene>
<evidence type="ECO:0000256" key="10">
    <source>
        <dbReference type="SAM" id="MobiDB-lite"/>
    </source>
</evidence>
<keyword evidence="6" id="KW-0547">Nucleotide-binding</keyword>
<feature type="compositionally biased region" description="Low complexity" evidence="10">
    <location>
        <begin position="8"/>
        <end position="49"/>
    </location>
</feature>
<proteinExistence type="predicted"/>
<dbReference type="PANTHER" id="PTHR43790">
    <property type="entry name" value="CARBOHYDRATE TRANSPORT ATP-BINDING PROTEIN MG119-RELATED"/>
    <property type="match status" value="1"/>
</dbReference>
<keyword evidence="13" id="KW-1185">Reference proteome</keyword>
<reference evidence="12" key="1">
    <citation type="journal article" date="2014" name="Int. J. Syst. Evol. Microbiol.">
        <title>Complete genome sequence of Corynebacterium casei LMG S-19264T (=DSM 44701T), isolated from a smear-ripened cheese.</title>
        <authorList>
            <consortium name="US DOE Joint Genome Institute (JGI-PGF)"/>
            <person name="Walter F."/>
            <person name="Albersmeier A."/>
            <person name="Kalinowski J."/>
            <person name="Ruckert C."/>
        </authorList>
    </citation>
    <scope>NUCLEOTIDE SEQUENCE</scope>
    <source>
        <strain evidence="12">CGMCC 4.7308</strain>
    </source>
</reference>
<keyword evidence="8" id="KW-1278">Translocase</keyword>
<dbReference type="PROSITE" id="PS00211">
    <property type="entry name" value="ABC_TRANSPORTER_1"/>
    <property type="match status" value="1"/>
</dbReference>
<dbReference type="RefSeq" id="WP_188940698.1">
    <property type="nucleotide sequence ID" value="NZ_BMNA01000002.1"/>
</dbReference>
<dbReference type="InterPro" id="IPR050107">
    <property type="entry name" value="ABC_carbohydrate_import_ATPase"/>
</dbReference>
<dbReference type="CDD" id="cd03215">
    <property type="entry name" value="ABC_Carb_Monos_II"/>
    <property type="match status" value="1"/>
</dbReference>
<dbReference type="CDD" id="cd03216">
    <property type="entry name" value="ABC_Carb_Monos_I"/>
    <property type="match status" value="1"/>
</dbReference>
<dbReference type="Pfam" id="PF00005">
    <property type="entry name" value="ABC_tran"/>
    <property type="match status" value="2"/>
</dbReference>
<dbReference type="InterPro" id="IPR017871">
    <property type="entry name" value="ABC_transporter-like_CS"/>
</dbReference>
<evidence type="ECO:0000256" key="6">
    <source>
        <dbReference type="ARBA" id="ARBA00022741"/>
    </source>
</evidence>
<evidence type="ECO:0000256" key="8">
    <source>
        <dbReference type="ARBA" id="ARBA00022967"/>
    </source>
</evidence>
<keyword evidence="7 12" id="KW-0067">ATP-binding</keyword>
<reference evidence="12" key="2">
    <citation type="submission" date="2020-09" db="EMBL/GenBank/DDBJ databases">
        <authorList>
            <person name="Sun Q."/>
            <person name="Zhou Y."/>
        </authorList>
    </citation>
    <scope>NUCLEOTIDE SEQUENCE</scope>
    <source>
        <strain evidence="12">CGMCC 4.7308</strain>
    </source>
</reference>
<keyword evidence="9" id="KW-0472">Membrane</keyword>
<feature type="domain" description="ABC transporter" evidence="11">
    <location>
        <begin position="69"/>
        <end position="305"/>
    </location>
</feature>